<feature type="domain" description="T-box" evidence="6">
    <location>
        <begin position="1"/>
        <end position="51"/>
    </location>
</feature>
<reference evidence="7 8" key="1">
    <citation type="submission" date="2019-12" db="EMBL/GenBank/DDBJ databases">
        <title>Chromosome-level assembly of the Caenorhabditis remanei genome.</title>
        <authorList>
            <person name="Teterina A.A."/>
            <person name="Willis J.H."/>
            <person name="Phillips P.C."/>
        </authorList>
    </citation>
    <scope>NUCLEOTIDE SEQUENCE [LARGE SCALE GENOMIC DNA]</scope>
    <source>
        <strain evidence="7 8">PX506</strain>
        <tissue evidence="7">Whole organism</tissue>
    </source>
</reference>
<sequence length="213" mass="24263">MLVNTRCKYVPILTIYKIENEKKQQLKQFVFEETQFITAGKIMNEEVRRFETIDKNNLKRPLSDNESISSDSTFFSIDSFSTSKQNVAKTVDSTSMTTSCYNETLMKISSKSIEVLLDMSTAAFRQDCSTSKRDHHLSGATQTSQVPTTRYTDGLEQYLLKDPVSRMEFERSDLDDILIGLLLENIHTGTSHQKLCQDGNNMNVVSNTMSCQH</sequence>
<dbReference type="AlphaFoldDB" id="A0A6A5GN44"/>
<evidence type="ECO:0000256" key="1">
    <source>
        <dbReference type="ARBA" id="ARBA00023015"/>
    </source>
</evidence>
<keyword evidence="4 5" id="KW-0539">Nucleus</keyword>
<evidence type="ECO:0000256" key="3">
    <source>
        <dbReference type="ARBA" id="ARBA00023163"/>
    </source>
</evidence>
<dbReference type="GO" id="GO:0045893">
    <property type="term" value="P:positive regulation of DNA-templated transcription"/>
    <property type="evidence" value="ECO:0007669"/>
    <property type="project" value="InterPro"/>
</dbReference>
<dbReference type="SUPFAM" id="SSF49417">
    <property type="entry name" value="p53-like transcription factors"/>
    <property type="match status" value="1"/>
</dbReference>
<dbReference type="PROSITE" id="PS50252">
    <property type="entry name" value="TBOX_3"/>
    <property type="match status" value="1"/>
</dbReference>
<dbReference type="InterPro" id="IPR036960">
    <property type="entry name" value="T-box_sf"/>
</dbReference>
<gene>
    <name evidence="7" type="ORF">GCK72_012526</name>
</gene>
<dbReference type="EMBL" id="WUAV01000004">
    <property type="protein sequence ID" value="KAF1756073.1"/>
    <property type="molecule type" value="Genomic_DNA"/>
</dbReference>
<dbReference type="InterPro" id="IPR046360">
    <property type="entry name" value="T-box_DNA-bd"/>
</dbReference>
<dbReference type="CTD" id="9827805"/>
<dbReference type="GO" id="GO:0003677">
    <property type="term" value="F:DNA binding"/>
    <property type="evidence" value="ECO:0007669"/>
    <property type="project" value="UniProtKB-UniRule"/>
</dbReference>
<evidence type="ECO:0000313" key="8">
    <source>
        <dbReference type="Proteomes" id="UP000483820"/>
    </source>
</evidence>
<dbReference type="Gene3D" id="2.60.40.820">
    <property type="entry name" value="Transcription factor, T-box"/>
    <property type="match status" value="1"/>
</dbReference>
<evidence type="ECO:0000256" key="4">
    <source>
        <dbReference type="ARBA" id="ARBA00023242"/>
    </source>
</evidence>
<comment type="caution">
    <text evidence="5">Lacks conserved residue(s) required for the propagation of feature annotation.</text>
</comment>
<dbReference type="InterPro" id="IPR008967">
    <property type="entry name" value="p53-like_TF_DNA-bd_sf"/>
</dbReference>
<keyword evidence="2 5" id="KW-0238">DNA-binding</keyword>
<proteinExistence type="predicted"/>
<evidence type="ECO:0000256" key="2">
    <source>
        <dbReference type="ARBA" id="ARBA00023125"/>
    </source>
</evidence>
<comment type="caution">
    <text evidence="7">The sequence shown here is derived from an EMBL/GenBank/DDBJ whole genome shotgun (WGS) entry which is preliminary data.</text>
</comment>
<evidence type="ECO:0000256" key="5">
    <source>
        <dbReference type="PROSITE-ProRule" id="PRU00201"/>
    </source>
</evidence>
<dbReference type="GeneID" id="9827805"/>
<name>A0A6A5GN44_CAERE</name>
<dbReference type="GO" id="GO:0003700">
    <property type="term" value="F:DNA-binding transcription factor activity"/>
    <property type="evidence" value="ECO:0007669"/>
    <property type="project" value="InterPro"/>
</dbReference>
<dbReference type="GO" id="GO:0005634">
    <property type="term" value="C:nucleus"/>
    <property type="evidence" value="ECO:0007669"/>
    <property type="project" value="UniProtKB-SubCell"/>
</dbReference>
<evidence type="ECO:0000259" key="6">
    <source>
        <dbReference type="PROSITE" id="PS50252"/>
    </source>
</evidence>
<accession>A0A6A5GN44</accession>
<comment type="subcellular location">
    <subcellularLocation>
        <location evidence="5">Nucleus</location>
    </subcellularLocation>
</comment>
<protein>
    <recommendedName>
        <fullName evidence="6">T-box domain-containing protein</fullName>
    </recommendedName>
</protein>
<keyword evidence="1" id="KW-0805">Transcription regulation</keyword>
<dbReference type="Proteomes" id="UP000483820">
    <property type="component" value="Chromosome IV"/>
</dbReference>
<evidence type="ECO:0000313" key="7">
    <source>
        <dbReference type="EMBL" id="KAF1756073.1"/>
    </source>
</evidence>
<keyword evidence="3" id="KW-0804">Transcription</keyword>
<dbReference type="RefSeq" id="XP_053583958.1">
    <property type="nucleotide sequence ID" value="XM_053729186.1"/>
</dbReference>
<organism evidence="7 8">
    <name type="scientific">Caenorhabditis remanei</name>
    <name type="common">Caenorhabditis vulgaris</name>
    <dbReference type="NCBI Taxonomy" id="31234"/>
    <lineage>
        <taxon>Eukaryota</taxon>
        <taxon>Metazoa</taxon>
        <taxon>Ecdysozoa</taxon>
        <taxon>Nematoda</taxon>
        <taxon>Chromadorea</taxon>
        <taxon>Rhabditida</taxon>
        <taxon>Rhabditina</taxon>
        <taxon>Rhabditomorpha</taxon>
        <taxon>Rhabditoidea</taxon>
        <taxon>Rhabditidae</taxon>
        <taxon>Peloderinae</taxon>
        <taxon>Caenorhabditis</taxon>
    </lineage>
</organism>
<dbReference type="KEGG" id="crq:GCK72_012526"/>